<dbReference type="GO" id="GO:0005886">
    <property type="term" value="C:plasma membrane"/>
    <property type="evidence" value="ECO:0007669"/>
    <property type="project" value="UniProtKB-SubCell"/>
</dbReference>
<dbReference type="NCBIfam" id="TIGR01386">
    <property type="entry name" value="cztS_silS_copS"/>
    <property type="match status" value="1"/>
</dbReference>
<dbReference type="PANTHER" id="PTHR45436:SF3">
    <property type="entry name" value="SENSOR HISTIDINE KINASE HPRS"/>
    <property type="match status" value="1"/>
</dbReference>
<dbReference type="SUPFAM" id="SSF158472">
    <property type="entry name" value="HAMP domain-like"/>
    <property type="match status" value="1"/>
</dbReference>
<dbReference type="InterPro" id="IPR050428">
    <property type="entry name" value="TCS_sensor_his_kinase"/>
</dbReference>
<dbReference type="SMART" id="SM00388">
    <property type="entry name" value="HisKA"/>
    <property type="match status" value="1"/>
</dbReference>
<dbReference type="Gene3D" id="6.10.340.10">
    <property type="match status" value="1"/>
</dbReference>
<dbReference type="KEGG" id="cpra:CPter91_0181"/>
<feature type="transmembrane region" description="Helical" evidence="14">
    <location>
        <begin position="168"/>
        <end position="191"/>
    </location>
</feature>
<accession>A0A127PXK6</accession>
<keyword evidence="9 14" id="KW-0418">Kinase</keyword>
<dbReference type="PRINTS" id="PR00344">
    <property type="entry name" value="BCTRLSENSOR"/>
</dbReference>
<evidence type="ECO:0000259" key="15">
    <source>
        <dbReference type="PROSITE" id="PS50109"/>
    </source>
</evidence>
<protein>
    <recommendedName>
        <fullName evidence="14">Sensor protein</fullName>
        <ecNumber evidence="14">2.7.13.3</ecNumber>
    </recommendedName>
</protein>
<dbReference type="STRING" id="279113.CPter91_0181"/>
<dbReference type="InterPro" id="IPR036097">
    <property type="entry name" value="HisK_dim/P_sf"/>
</dbReference>
<dbReference type="SUPFAM" id="SSF55874">
    <property type="entry name" value="ATPase domain of HSP90 chaperone/DNA topoisomerase II/histidine kinase"/>
    <property type="match status" value="1"/>
</dbReference>
<evidence type="ECO:0000256" key="6">
    <source>
        <dbReference type="ARBA" id="ARBA00022679"/>
    </source>
</evidence>
<dbReference type="InterPro" id="IPR003661">
    <property type="entry name" value="HisK_dim/P_dom"/>
</dbReference>
<dbReference type="InterPro" id="IPR003594">
    <property type="entry name" value="HATPase_dom"/>
</dbReference>
<dbReference type="AlphaFoldDB" id="A0A127PXK6"/>
<evidence type="ECO:0000259" key="16">
    <source>
        <dbReference type="PROSITE" id="PS50885"/>
    </source>
</evidence>
<organism evidence="17 18">
    <name type="scientific">Collimonas pratensis</name>
    <dbReference type="NCBI Taxonomy" id="279113"/>
    <lineage>
        <taxon>Bacteria</taxon>
        <taxon>Pseudomonadati</taxon>
        <taxon>Pseudomonadota</taxon>
        <taxon>Betaproteobacteria</taxon>
        <taxon>Burkholderiales</taxon>
        <taxon>Oxalobacteraceae</taxon>
        <taxon>Collimonas</taxon>
    </lineage>
</organism>
<dbReference type="RefSeq" id="WP_061935723.1">
    <property type="nucleotide sequence ID" value="NZ_CP013234.1"/>
</dbReference>
<reference evidence="17 18" key="1">
    <citation type="submission" date="2015-11" db="EMBL/GenBank/DDBJ databases">
        <title>Exploring the genomic traits of fungus-feeding bacterial genus Collimonas.</title>
        <authorList>
            <person name="Song C."/>
            <person name="Schmidt R."/>
            <person name="de Jager V."/>
            <person name="Krzyzanowska D."/>
            <person name="Jongedijk E."/>
            <person name="Cankar K."/>
            <person name="Beekwilder J."/>
            <person name="van Veen A."/>
            <person name="de Boer W."/>
            <person name="van Veen J.A."/>
            <person name="Garbeva P."/>
        </authorList>
    </citation>
    <scope>NUCLEOTIDE SEQUENCE [LARGE SCALE GENOMIC DNA]</scope>
    <source>
        <strain evidence="17 18">Ter91</strain>
    </source>
</reference>
<evidence type="ECO:0000256" key="2">
    <source>
        <dbReference type="ARBA" id="ARBA00004533"/>
    </source>
</evidence>
<gene>
    <name evidence="17" type="ORF">CPter91_0181</name>
</gene>
<keyword evidence="11 14" id="KW-1133">Transmembrane helix</keyword>
<dbReference type="Pfam" id="PF00512">
    <property type="entry name" value="HisKA"/>
    <property type="match status" value="1"/>
</dbReference>
<evidence type="ECO:0000313" key="17">
    <source>
        <dbReference type="EMBL" id="AMP02580.1"/>
    </source>
</evidence>
<evidence type="ECO:0000256" key="1">
    <source>
        <dbReference type="ARBA" id="ARBA00000085"/>
    </source>
</evidence>
<dbReference type="EMBL" id="CP013234">
    <property type="protein sequence ID" value="AMP02580.1"/>
    <property type="molecule type" value="Genomic_DNA"/>
</dbReference>
<dbReference type="PROSITE" id="PS50109">
    <property type="entry name" value="HIS_KIN"/>
    <property type="match status" value="1"/>
</dbReference>
<comment type="function">
    <text evidence="14">Member of a two-component regulatory system.</text>
</comment>
<comment type="catalytic activity">
    <reaction evidence="1 14">
        <text>ATP + protein L-histidine = ADP + protein N-phospho-L-histidine.</text>
        <dbReference type="EC" id="2.7.13.3"/>
    </reaction>
</comment>
<evidence type="ECO:0000256" key="9">
    <source>
        <dbReference type="ARBA" id="ARBA00022777"/>
    </source>
</evidence>
<dbReference type="PROSITE" id="PS50885">
    <property type="entry name" value="HAMP"/>
    <property type="match status" value="1"/>
</dbReference>
<dbReference type="InterPro" id="IPR004358">
    <property type="entry name" value="Sig_transdc_His_kin-like_C"/>
</dbReference>
<evidence type="ECO:0000256" key="13">
    <source>
        <dbReference type="ARBA" id="ARBA00023136"/>
    </source>
</evidence>
<evidence type="ECO:0000256" key="8">
    <source>
        <dbReference type="ARBA" id="ARBA00022741"/>
    </source>
</evidence>
<sequence>MKLWRSLSLTARVTFLFALIACAVVTSLGMYLYSSTRQALEARADYSLIGRVEHFRTLLHDLYNVKQMEDRPALFETMLGSEQDVLMFSYPGQAPFVRVNPDNMTPPPMTPVGLKQPLTLATLQAGERADGVRVRWISTEAEVGGDGSKVVIVGAHVMTQESHILAAYYWQVIAAAAVSVLLTALLGFLVLKRGFRPLSAMAERAAEVSPTNIAIRLREEDAPQELRLLAASFNAMLDRLSDGYEHLSQFSADLAHEIRTPIGALMGQTQVTLNKVRNAGEYQQVLESNLEELQRLSRIVENILFLAHADHAGLSVEKTSLALADELHKIAEYFEGVAEERGIRLVVEASGELEASPVMWRRAVSNLVVNAVRYALPGSTVLLSGKPQAQGICIEVENQGDTIPQEQLDRLFDRFYRGDKSRSEFTESNGLGLAIVRAIMLVHGGSAEVACSAEGVIRFSLYFPQQQDRVQELKVRTG</sequence>
<dbReference type="Gene3D" id="3.30.565.10">
    <property type="entry name" value="Histidine kinase-like ATPase, C-terminal domain"/>
    <property type="match status" value="1"/>
</dbReference>
<feature type="domain" description="Histidine kinase" evidence="15">
    <location>
        <begin position="253"/>
        <end position="467"/>
    </location>
</feature>
<keyword evidence="4 14" id="KW-0997">Cell inner membrane</keyword>
<dbReference type="InterPro" id="IPR036890">
    <property type="entry name" value="HATPase_C_sf"/>
</dbReference>
<dbReference type="Proteomes" id="UP000074561">
    <property type="component" value="Chromosome"/>
</dbReference>
<evidence type="ECO:0000256" key="11">
    <source>
        <dbReference type="ARBA" id="ARBA00022989"/>
    </source>
</evidence>
<name>A0A127PXK6_9BURK</name>
<dbReference type="SUPFAM" id="SSF47384">
    <property type="entry name" value="Homodimeric domain of signal transducing histidine kinase"/>
    <property type="match status" value="1"/>
</dbReference>
<dbReference type="EC" id="2.7.13.3" evidence="14"/>
<evidence type="ECO:0000256" key="14">
    <source>
        <dbReference type="RuleBase" id="RU364088"/>
    </source>
</evidence>
<keyword evidence="5" id="KW-0597">Phosphoprotein</keyword>
<evidence type="ECO:0000256" key="12">
    <source>
        <dbReference type="ARBA" id="ARBA00023012"/>
    </source>
</evidence>
<dbReference type="PATRIC" id="fig|279113.9.peg.182"/>
<keyword evidence="7 14" id="KW-0812">Transmembrane</keyword>
<proteinExistence type="predicted"/>
<keyword evidence="8 14" id="KW-0547">Nucleotide-binding</keyword>
<dbReference type="Pfam" id="PF00672">
    <property type="entry name" value="HAMP"/>
    <property type="match status" value="1"/>
</dbReference>
<dbReference type="InterPro" id="IPR006290">
    <property type="entry name" value="CztS_silS_copS"/>
</dbReference>
<evidence type="ECO:0000256" key="7">
    <source>
        <dbReference type="ARBA" id="ARBA00022692"/>
    </source>
</evidence>
<evidence type="ECO:0000256" key="5">
    <source>
        <dbReference type="ARBA" id="ARBA00022553"/>
    </source>
</evidence>
<dbReference type="FunFam" id="1.10.287.130:FF:000001">
    <property type="entry name" value="Two-component sensor histidine kinase"/>
    <property type="match status" value="1"/>
</dbReference>
<keyword evidence="12 14" id="KW-0902">Two-component regulatory system</keyword>
<dbReference type="GO" id="GO:0000155">
    <property type="term" value="F:phosphorelay sensor kinase activity"/>
    <property type="evidence" value="ECO:0007669"/>
    <property type="project" value="InterPro"/>
</dbReference>
<dbReference type="OrthoDB" id="9786919at2"/>
<feature type="domain" description="HAMP" evidence="16">
    <location>
        <begin position="192"/>
        <end position="245"/>
    </location>
</feature>
<evidence type="ECO:0000256" key="10">
    <source>
        <dbReference type="ARBA" id="ARBA00022840"/>
    </source>
</evidence>
<dbReference type="CDD" id="cd06225">
    <property type="entry name" value="HAMP"/>
    <property type="match status" value="1"/>
</dbReference>
<comment type="subcellular location">
    <subcellularLocation>
        <location evidence="2 14">Cell inner membrane</location>
    </subcellularLocation>
</comment>
<dbReference type="CDD" id="cd00075">
    <property type="entry name" value="HATPase"/>
    <property type="match status" value="1"/>
</dbReference>
<keyword evidence="13 14" id="KW-0472">Membrane</keyword>
<dbReference type="Pfam" id="PF02518">
    <property type="entry name" value="HATPase_c"/>
    <property type="match status" value="1"/>
</dbReference>
<evidence type="ECO:0000256" key="3">
    <source>
        <dbReference type="ARBA" id="ARBA00022475"/>
    </source>
</evidence>
<keyword evidence="3 14" id="KW-1003">Cell membrane</keyword>
<evidence type="ECO:0000256" key="4">
    <source>
        <dbReference type="ARBA" id="ARBA00022519"/>
    </source>
</evidence>
<evidence type="ECO:0000313" key="18">
    <source>
        <dbReference type="Proteomes" id="UP000074561"/>
    </source>
</evidence>
<dbReference type="GO" id="GO:0005524">
    <property type="term" value="F:ATP binding"/>
    <property type="evidence" value="ECO:0007669"/>
    <property type="project" value="UniProtKB-KW"/>
</dbReference>
<feature type="transmembrane region" description="Helical" evidence="14">
    <location>
        <begin position="12"/>
        <end position="33"/>
    </location>
</feature>
<dbReference type="InterPro" id="IPR005467">
    <property type="entry name" value="His_kinase_dom"/>
</dbReference>
<keyword evidence="6 14" id="KW-0808">Transferase</keyword>
<dbReference type="SMART" id="SM00387">
    <property type="entry name" value="HATPase_c"/>
    <property type="match status" value="1"/>
</dbReference>
<dbReference type="CDD" id="cd00082">
    <property type="entry name" value="HisKA"/>
    <property type="match status" value="1"/>
</dbReference>
<keyword evidence="10 14" id="KW-0067">ATP-binding</keyword>
<dbReference type="InterPro" id="IPR003660">
    <property type="entry name" value="HAMP_dom"/>
</dbReference>
<dbReference type="SMART" id="SM00304">
    <property type="entry name" value="HAMP"/>
    <property type="match status" value="1"/>
</dbReference>
<dbReference type="Gene3D" id="1.10.287.130">
    <property type="match status" value="1"/>
</dbReference>
<dbReference type="PANTHER" id="PTHR45436">
    <property type="entry name" value="SENSOR HISTIDINE KINASE YKOH"/>
    <property type="match status" value="1"/>
</dbReference>